<proteinExistence type="predicted"/>
<dbReference type="GO" id="GO:0061590">
    <property type="term" value="P:calcium activated phosphatidylcholine scrambling"/>
    <property type="evidence" value="ECO:0007669"/>
    <property type="project" value="TreeGrafter"/>
</dbReference>
<evidence type="ECO:0000259" key="1">
    <source>
        <dbReference type="Pfam" id="PF16178"/>
    </source>
</evidence>
<reference evidence="2" key="1">
    <citation type="thesis" date="2021" institute="BYU ScholarsArchive" country="Provo, UT, USA">
        <title>Applications of and Algorithms for Genome Assembly and Genomic Analyses with an Emphasis on Marine Teleosts.</title>
        <authorList>
            <person name="Pickett B.D."/>
        </authorList>
    </citation>
    <scope>NUCLEOTIDE SEQUENCE</scope>
    <source>
        <strain evidence="2">HI-2016</strain>
    </source>
</reference>
<dbReference type="EMBL" id="JAFBMS010000176">
    <property type="protein sequence ID" value="KAG9333795.1"/>
    <property type="molecule type" value="Genomic_DNA"/>
</dbReference>
<dbReference type="OrthoDB" id="8939781at2759"/>
<accession>A0A8T2N045</accession>
<dbReference type="GO" id="GO:0005886">
    <property type="term" value="C:plasma membrane"/>
    <property type="evidence" value="ECO:0007669"/>
    <property type="project" value="TreeGrafter"/>
</dbReference>
<dbReference type="GO" id="GO:0061589">
    <property type="term" value="P:calcium activated phosphatidylserine scrambling"/>
    <property type="evidence" value="ECO:0007669"/>
    <property type="project" value="TreeGrafter"/>
</dbReference>
<dbReference type="InterPro" id="IPR007632">
    <property type="entry name" value="Anoctamin"/>
</dbReference>
<feature type="domain" description="Anoctamin dimerisation" evidence="1">
    <location>
        <begin position="36"/>
        <end position="146"/>
    </location>
</feature>
<dbReference type="PANTHER" id="PTHR12308:SF21">
    <property type="entry name" value="ANOCTAMIN-6"/>
    <property type="match status" value="1"/>
</dbReference>
<comment type="caution">
    <text evidence="2">The sequence shown here is derived from an EMBL/GenBank/DDBJ whole genome shotgun (WGS) entry which is preliminary data.</text>
</comment>
<dbReference type="Pfam" id="PF16178">
    <property type="entry name" value="Anoct_dimer"/>
    <property type="match status" value="1"/>
</dbReference>
<name>A0A8T2N045_9TELE</name>
<dbReference type="GO" id="GO:0005254">
    <property type="term" value="F:chloride channel activity"/>
    <property type="evidence" value="ECO:0007669"/>
    <property type="project" value="TreeGrafter"/>
</dbReference>
<organism evidence="2 3">
    <name type="scientific">Albula glossodonta</name>
    <name type="common">roundjaw bonefish</name>
    <dbReference type="NCBI Taxonomy" id="121402"/>
    <lineage>
        <taxon>Eukaryota</taxon>
        <taxon>Metazoa</taxon>
        <taxon>Chordata</taxon>
        <taxon>Craniata</taxon>
        <taxon>Vertebrata</taxon>
        <taxon>Euteleostomi</taxon>
        <taxon>Actinopterygii</taxon>
        <taxon>Neopterygii</taxon>
        <taxon>Teleostei</taxon>
        <taxon>Albuliformes</taxon>
        <taxon>Albulidae</taxon>
        <taxon>Albula</taxon>
    </lineage>
</organism>
<dbReference type="GO" id="GO:0046983">
    <property type="term" value="F:protein dimerization activity"/>
    <property type="evidence" value="ECO:0007669"/>
    <property type="project" value="InterPro"/>
</dbReference>
<dbReference type="Proteomes" id="UP000824540">
    <property type="component" value="Unassembled WGS sequence"/>
</dbReference>
<evidence type="ECO:0000313" key="2">
    <source>
        <dbReference type="EMBL" id="KAG9333795.1"/>
    </source>
</evidence>
<keyword evidence="3" id="KW-1185">Reference proteome</keyword>
<sequence>MYGAMKEDYEPEEADLPDSSYVCPKTEFSGETDSLFFNDGKRRIDFVLVYEDKNEESEKRYSIKKCKRRREYFEASLTKMGLELEGTRSVLDGKIFVKVHMPWDVLCNYAEVLHIKLPIQPNDLSSSSSTFNCFTKYFYPSQDLIPAEI</sequence>
<protein>
    <recommendedName>
        <fullName evidence="1">Anoctamin dimerisation domain-containing protein</fullName>
    </recommendedName>
</protein>
<gene>
    <name evidence="2" type="ORF">JZ751_010110</name>
</gene>
<dbReference type="AlphaFoldDB" id="A0A8T2N045"/>
<evidence type="ECO:0000313" key="3">
    <source>
        <dbReference type="Proteomes" id="UP000824540"/>
    </source>
</evidence>
<dbReference type="InterPro" id="IPR032394">
    <property type="entry name" value="Anoct_dimer"/>
</dbReference>
<feature type="non-terminal residue" evidence="2">
    <location>
        <position position="1"/>
    </location>
</feature>
<dbReference type="PANTHER" id="PTHR12308">
    <property type="entry name" value="ANOCTAMIN"/>
    <property type="match status" value="1"/>
</dbReference>